<comment type="caution">
    <text evidence="1">The sequence shown here is derived from an EMBL/GenBank/DDBJ whole genome shotgun (WGS) entry which is preliminary data.</text>
</comment>
<dbReference type="Proteomes" id="UP000268313">
    <property type="component" value="Unassembled WGS sequence"/>
</dbReference>
<proteinExistence type="predicted"/>
<organism evidence="1 2">
    <name type="scientific">Corallococcus carmarthensis</name>
    <dbReference type="NCBI Taxonomy" id="2316728"/>
    <lineage>
        <taxon>Bacteria</taxon>
        <taxon>Pseudomonadati</taxon>
        <taxon>Myxococcota</taxon>
        <taxon>Myxococcia</taxon>
        <taxon>Myxococcales</taxon>
        <taxon>Cystobacterineae</taxon>
        <taxon>Myxococcaceae</taxon>
        <taxon>Corallococcus</taxon>
    </lineage>
</organism>
<gene>
    <name evidence="1" type="ORF">D7X32_00390</name>
</gene>
<dbReference type="AlphaFoldDB" id="A0A3A8L0X4"/>
<reference evidence="2" key="1">
    <citation type="submission" date="2018-09" db="EMBL/GenBank/DDBJ databases">
        <authorList>
            <person name="Livingstone P.G."/>
            <person name="Whitworth D.E."/>
        </authorList>
    </citation>
    <scope>NUCLEOTIDE SEQUENCE [LARGE SCALE GENOMIC DNA]</scope>
    <source>
        <strain evidence="2">CA043D</strain>
    </source>
</reference>
<evidence type="ECO:0000313" key="2">
    <source>
        <dbReference type="Proteomes" id="UP000268313"/>
    </source>
</evidence>
<dbReference type="EMBL" id="RAWE01000001">
    <property type="protein sequence ID" value="RKH07894.1"/>
    <property type="molecule type" value="Genomic_DNA"/>
</dbReference>
<keyword evidence="2" id="KW-1185">Reference proteome</keyword>
<sequence length="176" mass="19279">MKLPERLIGLNADDQGAFARRNVEKASLEELLDALDLDPLGEWALLHITHELVQRGTEILAPIEARLVARPTRKAAYGLCEALIELFQKAPETESSIIRVLIQAGEEAMRVEANPFDATTLIVHLADCARLAERALPEARPLALAFLDRARHEPEPDRFAVREAAFLAGGEGGGSQ</sequence>
<accession>A0A3A8L0X4</accession>
<evidence type="ECO:0000313" key="1">
    <source>
        <dbReference type="EMBL" id="RKH07894.1"/>
    </source>
</evidence>
<dbReference type="OrthoDB" id="9847523at2"/>
<protein>
    <submittedName>
        <fullName evidence="1">Uncharacterized protein</fullName>
    </submittedName>
</protein>
<dbReference type="RefSeq" id="WP_120600483.1">
    <property type="nucleotide sequence ID" value="NZ_JABFJX010000002.1"/>
</dbReference>
<name>A0A3A8L0X4_9BACT</name>